<dbReference type="GO" id="GO:0046872">
    <property type="term" value="F:metal ion binding"/>
    <property type="evidence" value="ECO:0007669"/>
    <property type="project" value="UniProtKB-KW"/>
</dbReference>
<dbReference type="Gene3D" id="1.10.600.10">
    <property type="entry name" value="Farnesyl Diphosphate Synthase"/>
    <property type="match status" value="1"/>
</dbReference>
<organism evidence="7">
    <name type="scientific">Lentinus brumalis</name>
    <dbReference type="NCBI Taxonomy" id="2498619"/>
    <lineage>
        <taxon>Eukaryota</taxon>
        <taxon>Fungi</taxon>
        <taxon>Dikarya</taxon>
        <taxon>Basidiomycota</taxon>
        <taxon>Agaricomycotina</taxon>
        <taxon>Agaricomycetes</taxon>
        <taxon>Polyporales</taxon>
        <taxon>Polyporaceae</taxon>
        <taxon>Lentinus</taxon>
    </lineage>
</organism>
<dbReference type="Pfam" id="PF19086">
    <property type="entry name" value="Terpene_syn_C_2"/>
    <property type="match status" value="1"/>
</dbReference>
<evidence type="ECO:0000256" key="6">
    <source>
        <dbReference type="RuleBase" id="RU366034"/>
    </source>
</evidence>
<keyword evidence="4 6" id="KW-0460">Magnesium</keyword>
<name>A0A1Q0AL87_9APHY</name>
<dbReference type="SFLD" id="SFLDG01020">
    <property type="entry name" value="Terpene_Cyclase_Like_2"/>
    <property type="match status" value="1"/>
</dbReference>
<evidence type="ECO:0000256" key="4">
    <source>
        <dbReference type="ARBA" id="ARBA00022842"/>
    </source>
</evidence>
<reference evidence="7" key="1">
    <citation type="submission" date="2016-10" db="EMBL/GenBank/DDBJ databases">
        <title>Whole genome de novo sequencing of wood rot fungus, Polyporus brumalis, which exhibits potential terpenoid metabolism.</title>
        <authorList>
            <person name="Lee S."/>
        </authorList>
    </citation>
    <scope>NUCLEOTIDE SEQUENCE</scope>
</reference>
<proteinExistence type="evidence at transcript level"/>
<dbReference type="PANTHER" id="PTHR35201">
    <property type="entry name" value="TERPENE SYNTHASE"/>
    <property type="match status" value="1"/>
</dbReference>
<dbReference type="GO" id="GO:0010333">
    <property type="term" value="F:terpene synthase activity"/>
    <property type="evidence" value="ECO:0007669"/>
    <property type="project" value="InterPro"/>
</dbReference>
<dbReference type="SFLD" id="SFLDS00005">
    <property type="entry name" value="Isoprenoid_Synthase_Type_I"/>
    <property type="match status" value="1"/>
</dbReference>
<evidence type="ECO:0000256" key="3">
    <source>
        <dbReference type="ARBA" id="ARBA00022723"/>
    </source>
</evidence>
<dbReference type="GO" id="GO:0008299">
    <property type="term" value="P:isoprenoid biosynthetic process"/>
    <property type="evidence" value="ECO:0007669"/>
    <property type="project" value="UniProtKB-ARBA"/>
</dbReference>
<evidence type="ECO:0000256" key="2">
    <source>
        <dbReference type="ARBA" id="ARBA00006333"/>
    </source>
</evidence>
<comment type="similarity">
    <text evidence="2 6">Belongs to the terpene synthase family.</text>
</comment>
<keyword evidence="5 6" id="KW-0456">Lyase</keyword>
<dbReference type="InterPro" id="IPR008949">
    <property type="entry name" value="Isoprenoid_synthase_dom_sf"/>
</dbReference>
<gene>
    <name evidence="7" type="primary">TPS</name>
</gene>
<comment type="cofactor">
    <cofactor evidence="1 6">
        <name>Mg(2+)</name>
        <dbReference type="ChEBI" id="CHEBI:18420"/>
    </cofactor>
</comment>
<protein>
    <recommendedName>
        <fullName evidence="6">Terpene synthase</fullName>
        <ecNumber evidence="6">4.2.3.-</ecNumber>
    </recommendedName>
</protein>
<accession>A0A1Q0AL87</accession>
<keyword evidence="3 6" id="KW-0479">Metal-binding</keyword>
<evidence type="ECO:0000256" key="1">
    <source>
        <dbReference type="ARBA" id="ARBA00001946"/>
    </source>
</evidence>
<dbReference type="SMR" id="A0A1Q0AL87"/>
<dbReference type="PANTHER" id="PTHR35201:SF4">
    <property type="entry name" value="BETA-PINACENE SYNTHASE-RELATED"/>
    <property type="match status" value="1"/>
</dbReference>
<sequence>MLTSTTSTSMFEPRQSVVVRTEDGREQRYLYLPDTMANWPWPRKINPYYEEVTAESNAWFKTFKAFTPESQYAYDKCDFGRLASLAYPDVSREALRTGVDLMNVLFLVDEYTDFQPAPVVREITGVVIDAILNPDKVRPEGESILGEVTRQFWARGRTTATPEAAKHFVETLKAYLNSVIVQAEDRDNDTIRTIDSYLEIRRENVGVRSAYMPGELHLSIPDEAFYHPVIKELEYLAIDLIILDNDIASYNKEQATGDDRHNILTIAMHQFNTDFDSAMDWVANYHKEGEMRFLDALKRVPSWGPEVDKQVAVYIEHLANWPRCNDCWNFESWRYFGHKGLEYQKTRLVPMLSKRPQNLTHRRENVEVPFVDKFEEMMSGITNPLGHQVEDRAL</sequence>
<dbReference type="AlphaFoldDB" id="A0A1Q0AL87"/>
<dbReference type="EC" id="4.2.3.-" evidence="6"/>
<dbReference type="InterPro" id="IPR034686">
    <property type="entry name" value="Terpene_cyclase-like_2"/>
</dbReference>
<dbReference type="SUPFAM" id="SSF48576">
    <property type="entry name" value="Terpenoid synthases"/>
    <property type="match status" value="1"/>
</dbReference>
<evidence type="ECO:0000313" key="7">
    <source>
        <dbReference type="EMBL" id="AQH32583.1"/>
    </source>
</evidence>
<dbReference type="EMBL" id="KY063082">
    <property type="protein sequence ID" value="AQH32583.1"/>
    <property type="molecule type" value="mRNA"/>
</dbReference>
<evidence type="ECO:0000256" key="5">
    <source>
        <dbReference type="ARBA" id="ARBA00023239"/>
    </source>
</evidence>